<evidence type="ECO:0000256" key="2">
    <source>
        <dbReference type="ARBA" id="ARBA00022448"/>
    </source>
</evidence>
<feature type="transmembrane region" description="Helical" evidence="6">
    <location>
        <begin position="32"/>
        <end position="53"/>
    </location>
</feature>
<evidence type="ECO:0000256" key="3">
    <source>
        <dbReference type="ARBA" id="ARBA00022692"/>
    </source>
</evidence>
<feature type="transmembrane region" description="Helical" evidence="6">
    <location>
        <begin position="514"/>
        <end position="540"/>
    </location>
</feature>
<organism evidence="7 8">
    <name type="scientific">Bartonella tribocorum</name>
    <dbReference type="NCBI Taxonomy" id="85701"/>
    <lineage>
        <taxon>Bacteria</taxon>
        <taxon>Pseudomonadati</taxon>
        <taxon>Pseudomonadota</taxon>
        <taxon>Alphaproteobacteria</taxon>
        <taxon>Hyphomicrobiales</taxon>
        <taxon>Bartonellaceae</taxon>
        <taxon>Bartonella</taxon>
    </lineage>
</organism>
<proteinExistence type="predicted"/>
<feature type="transmembrane region" description="Helical" evidence="6">
    <location>
        <begin position="198"/>
        <end position="215"/>
    </location>
</feature>
<comment type="caution">
    <text evidence="7">The sequence shown here is derived from an EMBL/GenBank/DDBJ whole genome shotgun (WGS) entry which is preliminary data.</text>
</comment>
<dbReference type="SUPFAM" id="SSF103473">
    <property type="entry name" value="MFS general substrate transporter"/>
    <property type="match status" value="1"/>
</dbReference>
<evidence type="ECO:0000256" key="5">
    <source>
        <dbReference type="ARBA" id="ARBA00023136"/>
    </source>
</evidence>
<feature type="transmembrane region" description="Helical" evidence="6">
    <location>
        <begin position="102"/>
        <end position="120"/>
    </location>
</feature>
<keyword evidence="3 6" id="KW-0812">Transmembrane</keyword>
<comment type="subcellular location">
    <subcellularLocation>
        <location evidence="1">Membrane</location>
        <topology evidence="1">Multi-pass membrane protein</topology>
    </subcellularLocation>
</comment>
<evidence type="ECO:0000256" key="4">
    <source>
        <dbReference type="ARBA" id="ARBA00022989"/>
    </source>
</evidence>
<evidence type="ECO:0000256" key="1">
    <source>
        <dbReference type="ARBA" id="ARBA00004141"/>
    </source>
</evidence>
<feature type="transmembrane region" description="Helical" evidence="6">
    <location>
        <begin position="255"/>
        <end position="275"/>
    </location>
</feature>
<feature type="transmembrane region" description="Helical" evidence="6">
    <location>
        <begin position="296"/>
        <end position="317"/>
    </location>
</feature>
<protein>
    <submittedName>
        <fullName evidence="7">MFS transporter</fullName>
    </submittedName>
</protein>
<gene>
    <name evidence="7" type="ORF">CEV08_04565</name>
</gene>
<name>A0A2M6UVU4_9HYPH</name>
<evidence type="ECO:0000313" key="8">
    <source>
        <dbReference type="Proteomes" id="UP000230791"/>
    </source>
</evidence>
<dbReference type="Proteomes" id="UP000230791">
    <property type="component" value="Unassembled WGS sequence"/>
</dbReference>
<evidence type="ECO:0000313" key="7">
    <source>
        <dbReference type="EMBL" id="PIT70328.1"/>
    </source>
</evidence>
<evidence type="ECO:0000256" key="6">
    <source>
        <dbReference type="SAM" id="Phobius"/>
    </source>
</evidence>
<dbReference type="InterPro" id="IPR036259">
    <property type="entry name" value="MFS_trans_sf"/>
</dbReference>
<feature type="transmembrane region" description="Helical" evidence="6">
    <location>
        <begin position="159"/>
        <end position="178"/>
    </location>
</feature>
<feature type="transmembrane region" description="Helical" evidence="6">
    <location>
        <begin position="126"/>
        <end position="147"/>
    </location>
</feature>
<dbReference type="PANTHER" id="PTHR42718:SF9">
    <property type="entry name" value="MAJOR FACILITATOR SUPERFAMILY MULTIDRUG TRANSPORTER MFSC"/>
    <property type="match status" value="1"/>
</dbReference>
<dbReference type="GO" id="GO:0016020">
    <property type="term" value="C:membrane"/>
    <property type="evidence" value="ECO:0007669"/>
    <property type="project" value="UniProtKB-SubCell"/>
</dbReference>
<keyword evidence="2" id="KW-0813">Transport</keyword>
<feature type="transmembrane region" description="Helical" evidence="6">
    <location>
        <begin position="73"/>
        <end position="90"/>
    </location>
</feature>
<dbReference type="EMBL" id="NJPP01000012">
    <property type="protein sequence ID" value="PIT70328.1"/>
    <property type="molecule type" value="Genomic_DNA"/>
</dbReference>
<keyword evidence="5 6" id="KW-0472">Membrane</keyword>
<feature type="transmembrane region" description="Helical" evidence="6">
    <location>
        <begin position="356"/>
        <end position="373"/>
    </location>
</feature>
<dbReference type="AlphaFoldDB" id="A0A2M6UVU4"/>
<feature type="transmembrane region" description="Helical" evidence="6">
    <location>
        <begin position="227"/>
        <end position="249"/>
    </location>
</feature>
<dbReference type="RefSeq" id="WP_100130563.1">
    <property type="nucleotide sequence ID" value="NZ_CADDYJ010000002.1"/>
</dbReference>
<dbReference type="OrthoDB" id="5314453at2"/>
<keyword evidence="4 6" id="KW-1133">Transmembrane helix</keyword>
<feature type="transmembrane region" description="Helical" evidence="6">
    <location>
        <begin position="416"/>
        <end position="440"/>
    </location>
</feature>
<reference evidence="7 8" key="1">
    <citation type="submission" date="2017-06" db="EMBL/GenBank/DDBJ databases">
        <title>Draft genome of Bartonella tribocorum C635.</title>
        <authorList>
            <person name="Hadjadj L."/>
            <person name="Jiyipong T."/>
            <person name="Diene S.M."/>
            <person name="Morand S."/>
            <person name="Rolain J.-M."/>
        </authorList>
    </citation>
    <scope>NUCLEOTIDE SEQUENCE [LARGE SCALE GENOMIC DNA]</scope>
    <source>
        <strain evidence="7 8">C635</strain>
    </source>
</reference>
<dbReference type="PANTHER" id="PTHR42718">
    <property type="entry name" value="MAJOR FACILITATOR SUPERFAMILY MULTIDRUG TRANSPORTER MFSC"/>
    <property type="match status" value="1"/>
</dbReference>
<feature type="transmembrane region" description="Helical" evidence="6">
    <location>
        <begin position="385"/>
        <end position="404"/>
    </location>
</feature>
<accession>A0A2M6UVU4</accession>
<sequence>MGGRKSTVMSAKRGGKPFPHPGRVFAGPLPKCFVYIFASFILQWAYGLGANVVQSNIVHLTGGFHATLAETTWLVAAYMAPNVSVAIMLIKIRYQFGLRAFAELSILGFVLVCVLQLFVTDLRSALIIRFFAGIAAAPMASLALLYMMEAFAPAKKFTVALSLNYMNAALAAPLSRLISPDLLENGGFSSLSAMEMGLVLISLGCIYALPLTPVVRSKVIQKLDWLSYGLIALGLGLNAVIMSVGILYWWYEAPWIGWGLALAILSLTIAIIIELNREMPLIDLRWIFSKEMVQSVFILLIFHVFLLERSTLAVSFFNLFGLLNREMAPMYFAIMLGTILGGAVCVFFLRVGREDYFYIISLGCLALGAYLDSHVNHLTQPKDMMLSQGLVSFSYALFLPPALCRGFVISGERGPRYVLSFIAVFLLTQVTGGLIGAAFFGSLQFFFAHKNFEALTQNIVVTDPLISRETNALFSPHYDASISQFFADEQGTSGLIEKFKLTANIFAYGDVFRLYFYIAMVVFAVFLVKIFIKLCSFYTFEKQYRVRKEG</sequence>
<feature type="transmembrane region" description="Helical" evidence="6">
    <location>
        <begin position="329"/>
        <end position="349"/>
    </location>
</feature>